<dbReference type="GO" id="GO:0008410">
    <property type="term" value="F:CoA-transferase activity"/>
    <property type="evidence" value="ECO:0007669"/>
    <property type="project" value="InterPro"/>
</dbReference>
<dbReference type="PANTHER" id="PTHR13707">
    <property type="entry name" value="KETOACID-COENZYME A TRANSFERASE"/>
    <property type="match status" value="1"/>
</dbReference>
<evidence type="ECO:0000256" key="1">
    <source>
        <dbReference type="ARBA" id="ARBA00022679"/>
    </source>
</evidence>
<dbReference type="AlphaFoldDB" id="A0A4R1PW37"/>
<dbReference type="SMART" id="SM00882">
    <property type="entry name" value="CoA_trans"/>
    <property type="match status" value="1"/>
</dbReference>
<comment type="caution">
    <text evidence="2">The sequence shown here is derived from an EMBL/GenBank/DDBJ whole genome shotgun (WGS) entry which is preliminary data.</text>
</comment>
<dbReference type="PANTHER" id="PTHR13707:SF60">
    <property type="entry name" value="ACETATE COA-TRANSFERASE SUBUNIT ALPHA"/>
    <property type="match status" value="1"/>
</dbReference>
<dbReference type="InterPro" id="IPR012792">
    <property type="entry name" value="3-oxoacid_CoA-transf_A"/>
</dbReference>
<evidence type="ECO:0000313" key="2">
    <source>
        <dbReference type="EMBL" id="TCL34498.1"/>
    </source>
</evidence>
<gene>
    <name evidence="2" type="ORF">EV210_11584</name>
</gene>
<dbReference type="Pfam" id="PF01144">
    <property type="entry name" value="CoA_trans"/>
    <property type="match status" value="1"/>
</dbReference>
<dbReference type="SUPFAM" id="SSF100950">
    <property type="entry name" value="NagB/RpiA/CoA transferase-like"/>
    <property type="match status" value="1"/>
</dbReference>
<organism evidence="2 3">
    <name type="scientific">Anaerospora hongkongensis</name>
    <dbReference type="NCBI Taxonomy" id="244830"/>
    <lineage>
        <taxon>Bacteria</taxon>
        <taxon>Bacillati</taxon>
        <taxon>Bacillota</taxon>
        <taxon>Negativicutes</taxon>
        <taxon>Selenomonadales</taxon>
        <taxon>Sporomusaceae</taxon>
        <taxon>Anaerospora</taxon>
    </lineage>
</organism>
<dbReference type="RefSeq" id="WP_132082904.1">
    <property type="nucleotide sequence ID" value="NZ_DALZLR010000003.1"/>
</dbReference>
<dbReference type="EMBL" id="SLUI01000015">
    <property type="protein sequence ID" value="TCL34498.1"/>
    <property type="molecule type" value="Genomic_DNA"/>
</dbReference>
<dbReference type="Gene3D" id="3.40.1080.10">
    <property type="entry name" value="Glutaconate Coenzyme A-transferase"/>
    <property type="match status" value="1"/>
</dbReference>
<accession>A0A4R1PW37</accession>
<keyword evidence="1 2" id="KW-0808">Transferase</keyword>
<reference evidence="2 3" key="1">
    <citation type="submission" date="2019-03" db="EMBL/GenBank/DDBJ databases">
        <title>Genomic Encyclopedia of Type Strains, Phase IV (KMG-IV): sequencing the most valuable type-strain genomes for metagenomic binning, comparative biology and taxonomic classification.</title>
        <authorList>
            <person name="Goeker M."/>
        </authorList>
    </citation>
    <scope>NUCLEOTIDE SEQUENCE [LARGE SCALE GENOMIC DNA]</scope>
    <source>
        <strain evidence="2 3">DSM 15969</strain>
    </source>
</reference>
<keyword evidence="3" id="KW-1185">Reference proteome</keyword>
<dbReference type="OrthoDB" id="9777193at2"/>
<name>A0A4R1PW37_9FIRM</name>
<sequence length="219" mass="23087">MSKLISQETVAQLITDEMTVAIGGFLAVGTPETILQTLVSKKTQKLTVIGNDTGYPDKGIGRLIVNGQVKKVIVSHIGTNPETGKQMNNGDLEVELVPQGTLAERIRCGGAGLGGVLTATGLGTLVAEKKAVLTVQGRDYLLEEPLRADVALLKAAKADTSGNLICRRAARNFNPVMAMAADLVIAEVDEVVETGQIDPDEVSIAGIFVDYICLSKKEA</sequence>
<dbReference type="NCBIfam" id="TIGR02429">
    <property type="entry name" value="pcaI_scoA_fam"/>
    <property type="match status" value="1"/>
</dbReference>
<dbReference type="Proteomes" id="UP000295063">
    <property type="component" value="Unassembled WGS sequence"/>
</dbReference>
<dbReference type="InterPro" id="IPR004165">
    <property type="entry name" value="CoA_trans_fam_I"/>
</dbReference>
<protein>
    <submittedName>
        <fullName evidence="2">Acetate CoA/acetoacetate CoA-transferase alpha subunit</fullName>
    </submittedName>
</protein>
<dbReference type="InterPro" id="IPR037171">
    <property type="entry name" value="NagB/RpiA_transferase-like"/>
</dbReference>
<evidence type="ECO:0000313" key="3">
    <source>
        <dbReference type="Proteomes" id="UP000295063"/>
    </source>
</evidence>
<proteinExistence type="predicted"/>